<organism evidence="2 3">
    <name type="scientific">Cajanus cajan</name>
    <name type="common">Pigeon pea</name>
    <name type="synonym">Cajanus indicus</name>
    <dbReference type="NCBI Taxonomy" id="3821"/>
    <lineage>
        <taxon>Eukaryota</taxon>
        <taxon>Viridiplantae</taxon>
        <taxon>Streptophyta</taxon>
        <taxon>Embryophyta</taxon>
        <taxon>Tracheophyta</taxon>
        <taxon>Spermatophyta</taxon>
        <taxon>Magnoliopsida</taxon>
        <taxon>eudicotyledons</taxon>
        <taxon>Gunneridae</taxon>
        <taxon>Pentapetalae</taxon>
        <taxon>rosids</taxon>
        <taxon>fabids</taxon>
        <taxon>Fabales</taxon>
        <taxon>Fabaceae</taxon>
        <taxon>Papilionoideae</taxon>
        <taxon>50 kb inversion clade</taxon>
        <taxon>NPAAA clade</taxon>
        <taxon>indigoferoid/millettioid clade</taxon>
        <taxon>Phaseoleae</taxon>
        <taxon>Cajanus</taxon>
    </lineage>
</organism>
<evidence type="ECO:0000313" key="3">
    <source>
        <dbReference type="Proteomes" id="UP000075243"/>
    </source>
</evidence>
<dbReference type="AlphaFoldDB" id="A0A151TEZ6"/>
<proteinExistence type="predicted"/>
<dbReference type="InterPro" id="IPR043502">
    <property type="entry name" value="DNA/RNA_pol_sf"/>
</dbReference>
<keyword evidence="3" id="KW-1185">Reference proteome</keyword>
<dbReference type="OMA" id="FRTEMAT"/>
<dbReference type="EMBL" id="CM003608">
    <property type="protein sequence ID" value="KYP65630.1"/>
    <property type="molecule type" value="Genomic_DNA"/>
</dbReference>
<dbReference type="PANTHER" id="PTHR19446">
    <property type="entry name" value="REVERSE TRANSCRIPTASES"/>
    <property type="match status" value="1"/>
</dbReference>
<evidence type="ECO:0000313" key="2">
    <source>
        <dbReference type="EMBL" id="KYP65630.1"/>
    </source>
</evidence>
<reference evidence="2 3" key="1">
    <citation type="journal article" date="2012" name="Nat. Biotechnol.">
        <title>Draft genome sequence of pigeonpea (Cajanus cajan), an orphan legume crop of resource-poor farmers.</title>
        <authorList>
            <person name="Varshney R.K."/>
            <person name="Chen W."/>
            <person name="Li Y."/>
            <person name="Bharti A.K."/>
            <person name="Saxena R.K."/>
            <person name="Schlueter J.A."/>
            <person name="Donoghue M.T."/>
            <person name="Azam S."/>
            <person name="Fan G."/>
            <person name="Whaley A.M."/>
            <person name="Farmer A.D."/>
            <person name="Sheridan J."/>
            <person name="Iwata A."/>
            <person name="Tuteja R."/>
            <person name="Penmetsa R.V."/>
            <person name="Wu W."/>
            <person name="Upadhyaya H.D."/>
            <person name="Yang S.P."/>
            <person name="Shah T."/>
            <person name="Saxena K.B."/>
            <person name="Michael T."/>
            <person name="McCombie W.R."/>
            <person name="Yang B."/>
            <person name="Zhang G."/>
            <person name="Yang H."/>
            <person name="Wang J."/>
            <person name="Spillane C."/>
            <person name="Cook D.R."/>
            <person name="May G.D."/>
            <person name="Xu X."/>
            <person name="Jackson S.A."/>
        </authorList>
    </citation>
    <scope>NUCLEOTIDE SEQUENCE [LARGE SCALE GENOMIC DNA]</scope>
    <source>
        <strain evidence="3">cv. Asha</strain>
    </source>
</reference>
<dbReference type="Proteomes" id="UP000075243">
    <property type="component" value="Chromosome 6"/>
</dbReference>
<gene>
    <name evidence="2" type="ORF">KK1_011881</name>
</gene>
<dbReference type="CDD" id="cd01650">
    <property type="entry name" value="RT_nLTR_like"/>
    <property type="match status" value="1"/>
</dbReference>
<protein>
    <submittedName>
        <fullName evidence="2">LINE-1 reverse transcriptase isogeny</fullName>
    </submittedName>
</protein>
<dbReference type="STRING" id="3821.A0A151TEZ6"/>
<dbReference type="InterPro" id="IPR000477">
    <property type="entry name" value="RT_dom"/>
</dbReference>
<name>A0A151TEZ6_CAJCA</name>
<accession>A0A151TEZ6</accession>
<evidence type="ECO:0000259" key="1">
    <source>
        <dbReference type="Pfam" id="PF00078"/>
    </source>
</evidence>
<sequence length="474" mass="54640">MRLEKTLQVELNEVSLQEEFLWFQKSREKWVKFGDRNSKFFHAQTLSRRRRNKVRGLFFPNGTWQTDPSLLQDEALRFFTQLFSSEVQPPASEFQYGSPPQLATDAISLLLAPVTREEVRRSVMSMKSFTAPGPDGFQPFFYKQYWPIVGEELWKLVASTFQNGASDPAILETLVVLTLKVDNPTCLKEFRPISICNVAYKVISKVLVSRLRPFLSKLIGPFQGSFLPGRGTIDNSILAQEVLNFIHQDKSKTGSLALKVDLKKAYDRIRWDFLRLTLEKFGFPSRILHLIMWSVSNATLSLIWNGNKLDPFTPSRGLRQGDPLSPYLFVLCMECLALRTHTLQEERGWRPIMVSRNCIPDSWKCKLLNKAGRLCLTRSAISVIPYYTMQTLWLPTSTCEELDRMSRFFLWLSHVGNRYWSLANWGLITLPKDRGGLGIQDARKANIALLGKLVWDLLHSPEKPWVQLFHAKYL</sequence>
<feature type="domain" description="Reverse transcriptase" evidence="1">
    <location>
        <begin position="187"/>
        <end position="336"/>
    </location>
</feature>
<dbReference type="SUPFAM" id="SSF56672">
    <property type="entry name" value="DNA/RNA polymerases"/>
    <property type="match status" value="1"/>
</dbReference>
<dbReference type="Gramene" id="C.cajan_11541.t">
    <property type="protein sequence ID" value="C.cajan_11541.t"/>
    <property type="gene ID" value="C.cajan_11541"/>
</dbReference>
<dbReference type="GO" id="GO:0003964">
    <property type="term" value="F:RNA-directed DNA polymerase activity"/>
    <property type="evidence" value="ECO:0007669"/>
    <property type="project" value="UniProtKB-KW"/>
</dbReference>
<keyword evidence="2" id="KW-0695">RNA-directed DNA polymerase</keyword>
<dbReference type="Pfam" id="PF00078">
    <property type="entry name" value="RVT_1"/>
    <property type="match status" value="1"/>
</dbReference>
<keyword evidence="2" id="KW-0808">Transferase</keyword>
<keyword evidence="2" id="KW-0548">Nucleotidyltransferase</keyword>